<organism evidence="10 11">
    <name type="scientific">Frankliniella occidentalis</name>
    <name type="common">Western flower thrips</name>
    <name type="synonym">Euthrips occidentalis</name>
    <dbReference type="NCBI Taxonomy" id="133901"/>
    <lineage>
        <taxon>Eukaryota</taxon>
        <taxon>Metazoa</taxon>
        <taxon>Ecdysozoa</taxon>
        <taxon>Arthropoda</taxon>
        <taxon>Hexapoda</taxon>
        <taxon>Insecta</taxon>
        <taxon>Pterygota</taxon>
        <taxon>Neoptera</taxon>
        <taxon>Paraneoptera</taxon>
        <taxon>Thysanoptera</taxon>
        <taxon>Terebrantia</taxon>
        <taxon>Thripoidea</taxon>
        <taxon>Thripidae</taxon>
        <taxon>Frankliniella</taxon>
    </lineage>
</organism>
<protein>
    <recommendedName>
        <fullName evidence="3">Small integral membrane protein 15</fullName>
    </recommendedName>
</protein>
<evidence type="ECO:0000256" key="1">
    <source>
        <dbReference type="ARBA" id="ARBA00004167"/>
    </source>
</evidence>
<comment type="subcellular location">
    <subcellularLocation>
        <location evidence="1">Membrane</location>
        <topology evidence="1">Single-pass membrane protein</topology>
    </subcellularLocation>
</comment>
<dbReference type="AlphaFoldDB" id="A0A9C6TTN1"/>
<evidence type="ECO:0000256" key="6">
    <source>
        <dbReference type="ARBA" id="ARBA00023054"/>
    </source>
</evidence>
<dbReference type="InterPro" id="IPR027877">
    <property type="entry name" value="Smim15"/>
</dbReference>
<dbReference type="PANTHER" id="PTHR28644">
    <property type="entry name" value="SMALL INTEGRAL MEMBRANE PROTEIN 15"/>
    <property type="match status" value="1"/>
</dbReference>
<dbReference type="GO" id="GO:0016020">
    <property type="term" value="C:membrane"/>
    <property type="evidence" value="ECO:0007669"/>
    <property type="project" value="UniProtKB-SubCell"/>
</dbReference>
<keyword evidence="10" id="KW-1185">Reference proteome</keyword>
<proteinExistence type="inferred from homology"/>
<gene>
    <name evidence="11" type="primary">LOC113205952</name>
</gene>
<evidence type="ECO:0000256" key="3">
    <source>
        <dbReference type="ARBA" id="ARBA00017904"/>
    </source>
</evidence>
<sequence>MSDQPEIRPVLNLDESTWEGWLNSFILWVAQNPWQFLSNVLLCLSPFFLISLILSWKLSKALEEERKDKKAKAKRSAQIGKARSERQHKKHVQKES</sequence>
<keyword evidence="4 9" id="KW-0812">Transmembrane</keyword>
<feature type="transmembrane region" description="Helical" evidence="9">
    <location>
        <begin position="36"/>
        <end position="56"/>
    </location>
</feature>
<dbReference type="GeneID" id="113205952"/>
<dbReference type="PANTHER" id="PTHR28644:SF1">
    <property type="entry name" value="SMALL INTEGRAL MEMBRANE PROTEIN 15"/>
    <property type="match status" value="1"/>
</dbReference>
<evidence type="ECO:0000256" key="9">
    <source>
        <dbReference type="SAM" id="Phobius"/>
    </source>
</evidence>
<dbReference type="KEGG" id="foc:113205952"/>
<dbReference type="Pfam" id="PF15086">
    <property type="entry name" value="UPF0542"/>
    <property type="match status" value="1"/>
</dbReference>
<dbReference type="Proteomes" id="UP000504606">
    <property type="component" value="Unplaced"/>
</dbReference>
<accession>A0A9C6TTN1</accession>
<keyword evidence="6" id="KW-0175">Coiled coil</keyword>
<comment type="similarity">
    <text evidence="2">Belongs to the SMIM15 family.</text>
</comment>
<evidence type="ECO:0000256" key="4">
    <source>
        <dbReference type="ARBA" id="ARBA00022692"/>
    </source>
</evidence>
<keyword evidence="7 9" id="KW-0472">Membrane</keyword>
<evidence type="ECO:0000256" key="8">
    <source>
        <dbReference type="SAM" id="MobiDB-lite"/>
    </source>
</evidence>
<feature type="compositionally biased region" description="Basic residues" evidence="8">
    <location>
        <begin position="86"/>
        <end position="96"/>
    </location>
</feature>
<evidence type="ECO:0000313" key="10">
    <source>
        <dbReference type="Proteomes" id="UP000504606"/>
    </source>
</evidence>
<keyword evidence="5 9" id="KW-1133">Transmembrane helix</keyword>
<reference evidence="11" key="1">
    <citation type="submission" date="2025-08" db="UniProtKB">
        <authorList>
            <consortium name="RefSeq"/>
        </authorList>
    </citation>
    <scope>IDENTIFICATION</scope>
    <source>
        <tissue evidence="11">Whole organism</tissue>
    </source>
</reference>
<evidence type="ECO:0000313" key="11">
    <source>
        <dbReference type="RefSeq" id="XP_052120201.1"/>
    </source>
</evidence>
<evidence type="ECO:0000256" key="7">
    <source>
        <dbReference type="ARBA" id="ARBA00023136"/>
    </source>
</evidence>
<dbReference type="RefSeq" id="XP_052120201.1">
    <property type="nucleotide sequence ID" value="XM_052264241.1"/>
</dbReference>
<name>A0A9C6TTN1_FRAOC</name>
<dbReference type="OrthoDB" id="6282848at2759"/>
<evidence type="ECO:0000256" key="5">
    <source>
        <dbReference type="ARBA" id="ARBA00022989"/>
    </source>
</evidence>
<feature type="region of interest" description="Disordered" evidence="8">
    <location>
        <begin position="67"/>
        <end position="96"/>
    </location>
</feature>
<evidence type="ECO:0000256" key="2">
    <source>
        <dbReference type="ARBA" id="ARBA00006758"/>
    </source>
</evidence>